<dbReference type="SUPFAM" id="SSF64518">
    <property type="entry name" value="Phase 1 flagellin"/>
    <property type="match status" value="1"/>
</dbReference>
<dbReference type="Proteomes" id="UP000824265">
    <property type="component" value="Unassembled WGS sequence"/>
</dbReference>
<evidence type="ECO:0000256" key="7">
    <source>
        <dbReference type="RuleBase" id="RU362065"/>
    </source>
</evidence>
<reference evidence="10" key="1">
    <citation type="journal article" date="2021" name="PeerJ">
        <title>Extensive microbial diversity within the chicken gut microbiome revealed by metagenomics and culture.</title>
        <authorList>
            <person name="Gilroy R."/>
            <person name="Ravi A."/>
            <person name="Getino M."/>
            <person name="Pursley I."/>
            <person name="Horton D.L."/>
            <person name="Alikhan N.F."/>
            <person name="Baker D."/>
            <person name="Gharbi K."/>
            <person name="Hall N."/>
            <person name="Watson M."/>
            <person name="Adriaenssens E.M."/>
            <person name="Foster-Nyarko E."/>
            <person name="Jarju S."/>
            <person name="Secka A."/>
            <person name="Antonio M."/>
            <person name="Oren A."/>
            <person name="Chaudhuri R.R."/>
            <person name="La Ragione R."/>
            <person name="Hildebrand F."/>
            <person name="Pallen M.J."/>
        </authorList>
    </citation>
    <scope>NUCLEOTIDE SEQUENCE</scope>
    <source>
        <strain evidence="10">CHK195-6426</strain>
    </source>
</reference>
<keyword evidence="6 7" id="KW-0975">Bacterial flagellum</keyword>
<dbReference type="PANTHER" id="PTHR30033:SF2">
    <property type="entry name" value="FLAGELLAR HOOK PROTEIN"/>
    <property type="match status" value="1"/>
</dbReference>
<reference evidence="10" key="2">
    <citation type="submission" date="2021-04" db="EMBL/GenBank/DDBJ databases">
        <authorList>
            <person name="Gilroy R."/>
        </authorList>
    </citation>
    <scope>NUCLEOTIDE SEQUENCE</scope>
    <source>
        <strain evidence="10">CHK195-6426</strain>
    </source>
</reference>
<keyword evidence="5 7" id="KW-0964">Secreted</keyword>
<dbReference type="GO" id="GO:0005198">
    <property type="term" value="F:structural molecule activity"/>
    <property type="evidence" value="ECO:0007669"/>
    <property type="project" value="UniProtKB-UniRule"/>
</dbReference>
<evidence type="ECO:0000313" key="10">
    <source>
        <dbReference type="EMBL" id="HIW81811.1"/>
    </source>
</evidence>
<evidence type="ECO:0000256" key="4">
    <source>
        <dbReference type="ARBA" id="ARBA00016244"/>
    </source>
</evidence>
<evidence type="ECO:0000259" key="9">
    <source>
        <dbReference type="Pfam" id="PF22638"/>
    </source>
</evidence>
<keyword evidence="10" id="KW-0282">Flagellum</keyword>
<dbReference type="InterPro" id="IPR002371">
    <property type="entry name" value="FlgK"/>
</dbReference>
<dbReference type="PRINTS" id="PR01005">
    <property type="entry name" value="FLGHOOKAP1"/>
</dbReference>
<sequence>MGSLYIGASGLQTSQNALNTTAHNLSNVDTTGYTRQQVQLSSKYYLTLSVDPAAVSNKQTGLGVVYSRAKQVRDYFLDKTFRRESGRSMFYEVSTEVLEEVESQLGELNGEAFQTTVTDLWTAVQELAKDPSSSVTQGVLVQRASEFVERAWAVYEGLSSYQDNLNTKIKQHVDMINNYGQQLLTLNDKIRAIESGGIEQANDLRDARNQILDELAELADITYSEDLYGNVSVQIEGVDFVKGGNCYEIGLDVDEATGFYTPYWPQNATYVILADGTKSYNIDGAEVFDLTREISSDLNTDIGGLKAMLLARGDHRADYTDITGGNYDEVSQSIVMNIQAEFDQLIHNVVTRVNEILAEAAGLQTGDLTLADGTVLTGVRYCESDADGYMRNEDGSPIQLFTKVTTAGYQKVEGQDGKEYWVYAEENPAMPDSLYSIKNLQIDQGLMQEPAKLGFMLPDGSVDYDTAEALKAAFTEENYTLNPNVQKKTTFVDYYTDLVAQVANSGSIYRSIYTNQESTVEAAQGAREQVIGVASDEELSYMIKFQNAYNASSRYINVISEMLEHIITTLGM</sequence>
<dbReference type="Pfam" id="PF00460">
    <property type="entry name" value="Flg_bb_rod"/>
    <property type="match status" value="1"/>
</dbReference>
<dbReference type="Pfam" id="PF22638">
    <property type="entry name" value="FlgK_D1"/>
    <property type="match status" value="1"/>
</dbReference>
<dbReference type="EMBL" id="DXGH01000052">
    <property type="protein sequence ID" value="HIW81811.1"/>
    <property type="molecule type" value="Genomic_DNA"/>
</dbReference>
<feature type="domain" description="Flagellar hook-associated protein FlgK helical" evidence="9">
    <location>
        <begin position="98"/>
        <end position="363"/>
    </location>
</feature>
<name>A0A9D1UCQ7_9FIRM</name>
<evidence type="ECO:0000313" key="11">
    <source>
        <dbReference type="Proteomes" id="UP000824265"/>
    </source>
</evidence>
<dbReference type="NCBIfam" id="TIGR02492">
    <property type="entry name" value="flgK_ends"/>
    <property type="match status" value="1"/>
</dbReference>
<comment type="similarity">
    <text evidence="3 7">Belongs to the flagella basal body rod proteins family.</text>
</comment>
<feature type="domain" description="Flagellar basal body rod protein N-terminal" evidence="8">
    <location>
        <begin position="4"/>
        <end position="34"/>
    </location>
</feature>
<evidence type="ECO:0000256" key="5">
    <source>
        <dbReference type="ARBA" id="ARBA00022525"/>
    </source>
</evidence>
<dbReference type="AlphaFoldDB" id="A0A9D1UCQ7"/>
<dbReference type="RefSeq" id="WP_318705344.1">
    <property type="nucleotide sequence ID" value="NZ_CALWMU010000012.1"/>
</dbReference>
<dbReference type="GO" id="GO:0005576">
    <property type="term" value="C:extracellular region"/>
    <property type="evidence" value="ECO:0007669"/>
    <property type="project" value="UniProtKB-SubCell"/>
</dbReference>
<keyword evidence="10" id="KW-0966">Cell projection</keyword>
<dbReference type="InterPro" id="IPR001444">
    <property type="entry name" value="Flag_bb_rod_N"/>
</dbReference>
<dbReference type="InterPro" id="IPR053927">
    <property type="entry name" value="FlgK_helical"/>
</dbReference>
<dbReference type="GO" id="GO:0044780">
    <property type="term" value="P:bacterial-type flagellum assembly"/>
    <property type="evidence" value="ECO:0007669"/>
    <property type="project" value="InterPro"/>
</dbReference>
<gene>
    <name evidence="7 10" type="primary">flgK</name>
    <name evidence="10" type="ORF">H9742_09905</name>
</gene>
<accession>A0A9D1UCQ7</accession>
<keyword evidence="10" id="KW-0969">Cilium</keyword>
<protein>
    <recommendedName>
        <fullName evidence="4 7">Flagellar hook-associated protein 1</fullName>
        <shortName evidence="7">HAP1</shortName>
    </recommendedName>
</protein>
<proteinExistence type="inferred from homology"/>
<comment type="subcellular location">
    <subcellularLocation>
        <location evidence="1 7">Bacterial flagellum</location>
    </subcellularLocation>
    <subcellularLocation>
        <location evidence="2 7">Secreted</location>
    </subcellularLocation>
</comment>
<organism evidence="10 11">
    <name type="scientific">Candidatus Acetatifactor stercoripullorum</name>
    <dbReference type="NCBI Taxonomy" id="2838414"/>
    <lineage>
        <taxon>Bacteria</taxon>
        <taxon>Bacillati</taxon>
        <taxon>Bacillota</taxon>
        <taxon>Clostridia</taxon>
        <taxon>Lachnospirales</taxon>
        <taxon>Lachnospiraceae</taxon>
        <taxon>Acetatifactor</taxon>
    </lineage>
</organism>
<dbReference type="GO" id="GO:0009424">
    <property type="term" value="C:bacterial-type flagellum hook"/>
    <property type="evidence" value="ECO:0007669"/>
    <property type="project" value="UniProtKB-UniRule"/>
</dbReference>
<evidence type="ECO:0000256" key="6">
    <source>
        <dbReference type="ARBA" id="ARBA00023143"/>
    </source>
</evidence>
<comment type="caution">
    <text evidence="10">The sequence shown here is derived from an EMBL/GenBank/DDBJ whole genome shotgun (WGS) entry which is preliminary data.</text>
</comment>
<evidence type="ECO:0000256" key="2">
    <source>
        <dbReference type="ARBA" id="ARBA00004613"/>
    </source>
</evidence>
<evidence type="ECO:0000256" key="3">
    <source>
        <dbReference type="ARBA" id="ARBA00009677"/>
    </source>
</evidence>
<evidence type="ECO:0000259" key="8">
    <source>
        <dbReference type="Pfam" id="PF00460"/>
    </source>
</evidence>
<dbReference type="PANTHER" id="PTHR30033">
    <property type="entry name" value="FLAGELLAR HOOK-ASSOCIATED PROTEIN 1"/>
    <property type="match status" value="1"/>
</dbReference>
<evidence type="ECO:0000256" key="1">
    <source>
        <dbReference type="ARBA" id="ARBA00004365"/>
    </source>
</evidence>